<comment type="caution">
    <text evidence="2">The sequence shown here is derived from an EMBL/GenBank/DDBJ whole genome shotgun (WGS) entry which is preliminary data.</text>
</comment>
<evidence type="ECO:0000256" key="1">
    <source>
        <dbReference type="SAM" id="Phobius"/>
    </source>
</evidence>
<evidence type="ECO:0000313" key="3">
    <source>
        <dbReference type="Proteomes" id="UP001418796"/>
    </source>
</evidence>
<keyword evidence="1" id="KW-0472">Membrane</keyword>
<feature type="transmembrane region" description="Helical" evidence="1">
    <location>
        <begin position="12"/>
        <end position="34"/>
    </location>
</feature>
<protein>
    <submittedName>
        <fullName evidence="2">Uncharacterized protein</fullName>
    </submittedName>
</protein>
<dbReference type="EMBL" id="JBCITK010000001">
    <property type="protein sequence ID" value="MEN0644796.1"/>
    <property type="molecule type" value="Genomic_DNA"/>
</dbReference>
<sequence length="217" mass="24997">MKKINLIARLLFILGIVSLCIGGVIGLIFTYHWMNIGAIVEFFGSYLFALLSIAFIFLLIGFILFGLSEMIEQQTLTNQLLAKHEKINLTHFHEKLISEHQPTPQPKESTVGFHFPDSDAPPLHHSILTKRLMNVDWYTADSDPHWISHMIDKLGEKVHTVTALPQSDWYAATTSSNTHLVKIDRDRTNEAVRFEWTDYPDLSEWWNTYQAKQSDNK</sequence>
<keyword evidence="3" id="KW-1185">Reference proteome</keyword>
<reference evidence="2 3" key="1">
    <citation type="submission" date="2024-03" db="EMBL/GenBank/DDBJ databases">
        <title>Bacilli Hybrid Assemblies.</title>
        <authorList>
            <person name="Kovac J."/>
        </authorList>
    </citation>
    <scope>NUCLEOTIDE SEQUENCE [LARGE SCALE GENOMIC DNA]</scope>
    <source>
        <strain evidence="2 3">FSL R7-0666</strain>
    </source>
</reference>
<feature type="transmembrane region" description="Helical" evidence="1">
    <location>
        <begin position="46"/>
        <end position="67"/>
    </location>
</feature>
<organism evidence="2 3">
    <name type="scientific">Alkalicoccobacillus gibsonii</name>
    <dbReference type="NCBI Taxonomy" id="79881"/>
    <lineage>
        <taxon>Bacteria</taxon>
        <taxon>Bacillati</taxon>
        <taxon>Bacillota</taxon>
        <taxon>Bacilli</taxon>
        <taxon>Bacillales</taxon>
        <taxon>Bacillaceae</taxon>
        <taxon>Alkalicoccobacillus</taxon>
    </lineage>
</organism>
<evidence type="ECO:0000313" key="2">
    <source>
        <dbReference type="EMBL" id="MEN0644796.1"/>
    </source>
</evidence>
<dbReference type="Proteomes" id="UP001418796">
    <property type="component" value="Unassembled WGS sequence"/>
</dbReference>
<keyword evidence="1" id="KW-1133">Transmembrane helix</keyword>
<dbReference type="RefSeq" id="WP_343131419.1">
    <property type="nucleotide sequence ID" value="NZ_JBCITK010000001.1"/>
</dbReference>
<gene>
    <name evidence="2" type="ORF">MKY91_16705</name>
</gene>
<proteinExistence type="predicted"/>
<accession>A0ABU9VLL0</accession>
<keyword evidence="1" id="KW-0812">Transmembrane</keyword>
<name>A0ABU9VLL0_9BACI</name>